<reference evidence="1 2" key="1">
    <citation type="submission" date="2024-07" db="EMBL/GenBank/DDBJ databases">
        <title>Genomic Encyclopedia of Type Strains, Phase V (KMG-V): Genome sequencing to study the core and pangenomes of soil and plant-associated prokaryotes.</title>
        <authorList>
            <person name="Whitman W."/>
        </authorList>
    </citation>
    <scope>NUCLEOTIDE SEQUENCE [LARGE SCALE GENOMIC DNA]</scope>
    <source>
        <strain evidence="1 2">USDA 222</strain>
    </source>
</reference>
<name>A0ABV4GPX9_9BRAD</name>
<dbReference type="Proteomes" id="UP001565474">
    <property type="component" value="Unassembled WGS sequence"/>
</dbReference>
<keyword evidence="2" id="KW-1185">Reference proteome</keyword>
<evidence type="ECO:0000313" key="1">
    <source>
        <dbReference type="EMBL" id="MEY9472943.1"/>
    </source>
</evidence>
<proteinExistence type="predicted"/>
<accession>A0ABV4GPX9</accession>
<sequence length="52" mass="5630">MPDGLETWRTSGECCKCGTALDAQISELTGKNFEWARDSSSGLPQIQLSIPT</sequence>
<comment type="caution">
    <text evidence="1">The sequence shown here is derived from an EMBL/GenBank/DDBJ whole genome shotgun (WGS) entry which is preliminary data.</text>
</comment>
<gene>
    <name evidence="1" type="ORF">ABH992_005342</name>
</gene>
<dbReference type="EMBL" id="JBGBZN010000002">
    <property type="protein sequence ID" value="MEY9472943.1"/>
    <property type="molecule type" value="Genomic_DNA"/>
</dbReference>
<protein>
    <submittedName>
        <fullName evidence="1">Uncharacterized protein</fullName>
    </submittedName>
</protein>
<evidence type="ECO:0000313" key="2">
    <source>
        <dbReference type="Proteomes" id="UP001565474"/>
    </source>
</evidence>
<organism evidence="1 2">
    <name type="scientific">Bradyrhizobium yuanmingense</name>
    <dbReference type="NCBI Taxonomy" id="108015"/>
    <lineage>
        <taxon>Bacteria</taxon>
        <taxon>Pseudomonadati</taxon>
        <taxon>Pseudomonadota</taxon>
        <taxon>Alphaproteobacteria</taxon>
        <taxon>Hyphomicrobiales</taxon>
        <taxon>Nitrobacteraceae</taxon>
        <taxon>Bradyrhizobium</taxon>
    </lineage>
</organism>